<dbReference type="InterPro" id="IPR050991">
    <property type="entry name" value="ECM_Regulatory_Proteins"/>
</dbReference>
<evidence type="ECO:0000259" key="5">
    <source>
        <dbReference type="PROSITE" id="PS50853"/>
    </source>
</evidence>
<dbReference type="PROSITE" id="PS50853">
    <property type="entry name" value="FN3"/>
    <property type="match status" value="2"/>
</dbReference>
<dbReference type="InterPro" id="IPR036116">
    <property type="entry name" value="FN3_sf"/>
</dbReference>
<feature type="transmembrane region" description="Helical" evidence="3">
    <location>
        <begin position="432"/>
        <end position="455"/>
    </location>
</feature>
<keyword evidence="1" id="KW-0677">Repeat</keyword>
<feature type="signal peptide" evidence="4">
    <location>
        <begin position="1"/>
        <end position="27"/>
    </location>
</feature>
<keyword evidence="3" id="KW-0812">Transmembrane</keyword>
<evidence type="ECO:0000256" key="3">
    <source>
        <dbReference type="SAM" id="Phobius"/>
    </source>
</evidence>
<dbReference type="SMART" id="SM00060">
    <property type="entry name" value="FN3"/>
    <property type="match status" value="3"/>
</dbReference>
<dbReference type="InterPro" id="IPR013783">
    <property type="entry name" value="Ig-like_fold"/>
</dbReference>
<dbReference type="PANTHER" id="PTHR46708:SF2">
    <property type="entry name" value="FIBRONECTIN TYPE-III DOMAIN-CONTAINING PROTEIN"/>
    <property type="match status" value="1"/>
</dbReference>
<evidence type="ECO:0000256" key="2">
    <source>
        <dbReference type="SAM" id="MobiDB-lite"/>
    </source>
</evidence>
<accession>A0A6F9D9Q3</accession>
<feature type="domain" description="Fibronectin type-III" evidence="5">
    <location>
        <begin position="289"/>
        <end position="380"/>
    </location>
</feature>
<proteinExistence type="evidence at transcript level"/>
<dbReference type="AlphaFoldDB" id="A0A6F9D9Q3"/>
<dbReference type="CDD" id="cd00063">
    <property type="entry name" value="FN3"/>
    <property type="match status" value="1"/>
</dbReference>
<dbReference type="InterPro" id="IPR003961">
    <property type="entry name" value="FN3_dom"/>
</dbReference>
<evidence type="ECO:0000256" key="1">
    <source>
        <dbReference type="ARBA" id="ARBA00022737"/>
    </source>
</evidence>
<keyword evidence="4" id="KW-0732">Signal</keyword>
<feature type="region of interest" description="Disordered" evidence="2">
    <location>
        <begin position="571"/>
        <end position="591"/>
    </location>
</feature>
<protein>
    <submittedName>
        <fullName evidence="6">Cell adhesion molecule-related/down-regulated by oncogenes-like</fullName>
    </submittedName>
</protein>
<feature type="domain" description="Fibronectin type-III" evidence="5">
    <location>
        <begin position="183"/>
        <end position="281"/>
    </location>
</feature>
<dbReference type="PANTHER" id="PTHR46708">
    <property type="entry name" value="TENASCIN"/>
    <property type="match status" value="1"/>
</dbReference>
<dbReference type="Pfam" id="PF00041">
    <property type="entry name" value="fn3"/>
    <property type="match status" value="1"/>
</dbReference>
<evidence type="ECO:0000256" key="4">
    <source>
        <dbReference type="SAM" id="SignalP"/>
    </source>
</evidence>
<gene>
    <name evidence="6" type="primary">Cdon</name>
</gene>
<evidence type="ECO:0000313" key="6">
    <source>
        <dbReference type="EMBL" id="CAB3229554.1"/>
    </source>
</evidence>
<keyword evidence="3" id="KW-1133">Transmembrane helix</keyword>
<dbReference type="SUPFAM" id="SSF49265">
    <property type="entry name" value="Fibronectin type III"/>
    <property type="match status" value="2"/>
</dbReference>
<reference evidence="6" key="1">
    <citation type="submission" date="2020-04" db="EMBL/GenBank/DDBJ databases">
        <authorList>
            <person name="Neveu A P."/>
        </authorList>
    </citation>
    <scope>NUCLEOTIDE SEQUENCE</scope>
    <source>
        <tissue evidence="6">Whole embryo</tissue>
    </source>
</reference>
<dbReference type="Gene3D" id="2.60.40.10">
    <property type="entry name" value="Immunoglobulins"/>
    <property type="match status" value="3"/>
</dbReference>
<feature type="chain" id="PRO_5026142739" evidence="4">
    <location>
        <begin position="28"/>
        <end position="591"/>
    </location>
</feature>
<keyword evidence="3" id="KW-0472">Membrane</keyword>
<sequence>MSHKLGYVRTTILFQVVFLICSSTINGLSEFTQIEPDKAVTVFQDSIEKSGEPLIINSHSHTLKCTSYILSWKSPQQSQANRYYIRYKQALVSVNASKEAMAWRYVTLPGNITQHAINDLNKQSIYQVEIICGMQNSVYTRPVMSSFRTGCQNSVNSGGTVSVTMRPLFGPENVPQDVNKVKVPEAPTLTANGISQSALTLSWLTHPNDDPHITEFKIEMRISGKGKNWREKVSHIEPTVRIQNITGLKKGLGYKFRIIAISDNGKSAPSHSVKFFTTSHNTVHPPLNPPEMLHVEIKNASYLCIQVEDLQQKSDIEGYFIRLVKNNVVLKPKHASVNKNGICVTLVFKPELQYSFQIQSYNVHGRSPYSEDIFFKLPTGYKSKVYTILNLASDGSNVNDIIYNNDGYNAENEDSISIAQYSPLGEMSQRDIAILIAGLAMVLVIIVLVISAIIYNRMRIQEKKSNGACVDTKLPSKHYPPSPNLYQANQSNNSYYGSSRNHDEICRQHAPACRQFNASPYLDEDFQHCGSRTAPLWWVRGVDGEFCHIVPKDATRGPNGLHTARPVVSDQTVANIPPTAEEAGESSNDVK</sequence>
<name>A0A6F9D9Q3_9ASCI</name>
<dbReference type="EMBL" id="LR783801">
    <property type="protein sequence ID" value="CAB3229554.1"/>
    <property type="molecule type" value="mRNA"/>
</dbReference>
<organism evidence="6">
    <name type="scientific">Phallusia mammillata</name>
    <dbReference type="NCBI Taxonomy" id="59560"/>
    <lineage>
        <taxon>Eukaryota</taxon>
        <taxon>Metazoa</taxon>
        <taxon>Chordata</taxon>
        <taxon>Tunicata</taxon>
        <taxon>Ascidiacea</taxon>
        <taxon>Phlebobranchia</taxon>
        <taxon>Ascidiidae</taxon>
        <taxon>Phallusia</taxon>
    </lineage>
</organism>